<dbReference type="Pfam" id="PF13365">
    <property type="entry name" value="Trypsin_2"/>
    <property type="match status" value="1"/>
</dbReference>
<name>A0ABT1WDQ9_9BURK</name>
<keyword evidence="3" id="KW-0472">Membrane</keyword>
<reference evidence="5 6" key="1">
    <citation type="submission" date="2022-07" db="EMBL/GenBank/DDBJ databases">
        <authorList>
            <person name="Xamxidin M."/>
            <person name="Wu M."/>
        </authorList>
    </citation>
    <scope>NUCLEOTIDE SEQUENCE [LARGE SCALE GENOMIC DNA]</scope>
    <source>
        <strain evidence="5 6">NBRC 111650</strain>
    </source>
</reference>
<dbReference type="PROSITE" id="PS50106">
    <property type="entry name" value="PDZ"/>
    <property type="match status" value="1"/>
</dbReference>
<sequence length="388" mass="40831">MTQFKSAFRLSHAALHRRQHGASAMGFVALILGVVLLYWLYNHGSFPSFTGSSAEPVKPRVVEARGELSPAEKSTIELFDSAKGSVAYIFTESVQGQLFFRRVAEGAGSGFVWDDEGHVVTNAHVVQGANKIRVQLDDSEPIPARLVGIAPSYDLAVVKLLDKPKKEPLRPIPLGTSSDLKVGQSVFAIGNPFGLSKTLTSGIVSALGRTLPVENGREIPDVIQTDAAINPGNSGGPLLDSAGRLIGVNTAILSQSGSSAGVGFAIPVDLVNQVVPRLIEKGALPRPGIGIAVADESLARRLGIRGVAVLGVERGSPADQAGLQSFDLQNGVVGDIIIAVNRKPVANIAQLSKALEAVGVGNKAQLLVMRGDDTREVDVQVIDLEARR</sequence>
<evidence type="ECO:0000256" key="3">
    <source>
        <dbReference type="SAM" id="Phobius"/>
    </source>
</evidence>
<feature type="domain" description="PDZ" evidence="4">
    <location>
        <begin position="273"/>
        <end position="372"/>
    </location>
</feature>
<comment type="caution">
    <text evidence="5">The sequence shown here is derived from an EMBL/GenBank/DDBJ whole genome shotgun (WGS) entry which is preliminary data.</text>
</comment>
<evidence type="ECO:0000313" key="6">
    <source>
        <dbReference type="Proteomes" id="UP001204142"/>
    </source>
</evidence>
<dbReference type="InterPro" id="IPR001940">
    <property type="entry name" value="Peptidase_S1C"/>
</dbReference>
<dbReference type="InterPro" id="IPR009003">
    <property type="entry name" value="Peptidase_S1_PA"/>
</dbReference>
<dbReference type="InterPro" id="IPR001478">
    <property type="entry name" value="PDZ"/>
</dbReference>
<proteinExistence type="predicted"/>
<dbReference type="PRINTS" id="PR00834">
    <property type="entry name" value="PROTEASES2C"/>
</dbReference>
<dbReference type="Proteomes" id="UP001204142">
    <property type="component" value="Unassembled WGS sequence"/>
</dbReference>
<dbReference type="EMBL" id="JANIGO010000001">
    <property type="protein sequence ID" value="MCQ8895176.1"/>
    <property type="molecule type" value="Genomic_DNA"/>
</dbReference>
<keyword evidence="2" id="KW-0378">Hydrolase</keyword>
<feature type="transmembrane region" description="Helical" evidence="3">
    <location>
        <begin position="21"/>
        <end position="41"/>
    </location>
</feature>
<protein>
    <submittedName>
        <fullName evidence="5">Trypsin-like peptidase domain-containing protein</fullName>
    </submittedName>
</protein>
<dbReference type="SUPFAM" id="SSF50156">
    <property type="entry name" value="PDZ domain-like"/>
    <property type="match status" value="1"/>
</dbReference>
<keyword evidence="3" id="KW-1133">Transmembrane helix</keyword>
<keyword evidence="6" id="KW-1185">Reference proteome</keyword>
<evidence type="ECO:0000256" key="1">
    <source>
        <dbReference type="ARBA" id="ARBA00022670"/>
    </source>
</evidence>
<evidence type="ECO:0000313" key="5">
    <source>
        <dbReference type="EMBL" id="MCQ8895176.1"/>
    </source>
</evidence>
<accession>A0ABT1WDQ9</accession>
<dbReference type="PANTHER" id="PTHR43343">
    <property type="entry name" value="PEPTIDASE S12"/>
    <property type="match status" value="1"/>
</dbReference>
<dbReference type="InterPro" id="IPR051201">
    <property type="entry name" value="Chloro_Bact_Ser_Proteases"/>
</dbReference>
<dbReference type="PANTHER" id="PTHR43343:SF3">
    <property type="entry name" value="PROTEASE DO-LIKE 8, CHLOROPLASTIC"/>
    <property type="match status" value="1"/>
</dbReference>
<dbReference type="Gene3D" id="2.30.42.10">
    <property type="match status" value="1"/>
</dbReference>
<keyword evidence="3" id="KW-0812">Transmembrane</keyword>
<gene>
    <name evidence="5" type="ORF">NQT62_01835</name>
</gene>
<keyword evidence="1" id="KW-0645">Protease</keyword>
<dbReference type="SUPFAM" id="SSF50494">
    <property type="entry name" value="Trypsin-like serine proteases"/>
    <property type="match status" value="1"/>
</dbReference>
<dbReference type="SMART" id="SM00228">
    <property type="entry name" value="PDZ"/>
    <property type="match status" value="1"/>
</dbReference>
<evidence type="ECO:0000256" key="2">
    <source>
        <dbReference type="ARBA" id="ARBA00022801"/>
    </source>
</evidence>
<evidence type="ECO:0000259" key="4">
    <source>
        <dbReference type="PROSITE" id="PS50106"/>
    </source>
</evidence>
<dbReference type="Gene3D" id="2.40.10.120">
    <property type="match status" value="1"/>
</dbReference>
<dbReference type="Pfam" id="PF13180">
    <property type="entry name" value="PDZ_2"/>
    <property type="match status" value="1"/>
</dbReference>
<dbReference type="InterPro" id="IPR036034">
    <property type="entry name" value="PDZ_sf"/>
</dbReference>
<organism evidence="5 6">
    <name type="scientific">Limnobacter humi</name>
    <dbReference type="NCBI Taxonomy" id="1778671"/>
    <lineage>
        <taxon>Bacteria</taxon>
        <taxon>Pseudomonadati</taxon>
        <taxon>Pseudomonadota</taxon>
        <taxon>Betaproteobacteria</taxon>
        <taxon>Burkholderiales</taxon>
        <taxon>Burkholderiaceae</taxon>
        <taxon>Limnobacter</taxon>
    </lineage>
</organism>